<dbReference type="EMBL" id="KQ980684">
    <property type="protein sequence ID" value="KYN14550.1"/>
    <property type="molecule type" value="Genomic_DNA"/>
</dbReference>
<dbReference type="CDD" id="cd10442">
    <property type="entry name" value="GIY-YIG_PLEs"/>
    <property type="match status" value="1"/>
</dbReference>
<feature type="domain" description="Helix-turn-helix" evidence="1">
    <location>
        <begin position="1"/>
        <end position="37"/>
    </location>
</feature>
<protein>
    <recommendedName>
        <fullName evidence="1">Helix-turn-helix domain-containing protein</fullName>
    </recommendedName>
</protein>
<proteinExistence type="predicted"/>
<gene>
    <name evidence="2" type="ORF">ALC57_13247</name>
</gene>
<name>A0A151IZN0_9HYME</name>
<keyword evidence="3" id="KW-1185">Reference proteome</keyword>
<reference evidence="2 3" key="1">
    <citation type="submission" date="2015-09" db="EMBL/GenBank/DDBJ databases">
        <title>Trachymyrmex cornetzi WGS genome.</title>
        <authorList>
            <person name="Nygaard S."/>
            <person name="Hu H."/>
            <person name="Boomsma J."/>
            <person name="Zhang G."/>
        </authorList>
    </citation>
    <scope>NUCLEOTIDE SEQUENCE [LARGE SCALE GENOMIC DNA]</scope>
    <source>
        <strain evidence="2">Tcor2-1</strain>
        <tissue evidence="2">Whole body</tissue>
    </source>
</reference>
<dbReference type="Pfam" id="PF26215">
    <property type="entry name" value="HTH_animal"/>
    <property type="match status" value="1"/>
</dbReference>
<dbReference type="InterPro" id="IPR058912">
    <property type="entry name" value="HTH_animal"/>
</dbReference>
<dbReference type="STRING" id="471704.A0A151IZN0"/>
<dbReference type="Gene3D" id="3.40.1440.10">
    <property type="entry name" value="GIY-YIG endonuclease"/>
    <property type="match status" value="1"/>
</dbReference>
<evidence type="ECO:0000313" key="2">
    <source>
        <dbReference type="EMBL" id="KYN14550.1"/>
    </source>
</evidence>
<dbReference type="PANTHER" id="PTHR21301">
    <property type="entry name" value="REVERSE TRANSCRIPTASE"/>
    <property type="match status" value="1"/>
</dbReference>
<evidence type="ECO:0000313" key="3">
    <source>
        <dbReference type="Proteomes" id="UP000078492"/>
    </source>
</evidence>
<dbReference type="PANTHER" id="PTHR21301:SF10">
    <property type="entry name" value="REVERSE TRANSCRIPTASE DOMAIN-CONTAINING PROTEIN"/>
    <property type="match status" value="1"/>
</dbReference>
<evidence type="ECO:0000259" key="1">
    <source>
        <dbReference type="Pfam" id="PF26215"/>
    </source>
</evidence>
<dbReference type="AlphaFoldDB" id="A0A151IZN0"/>
<dbReference type="InterPro" id="IPR035901">
    <property type="entry name" value="GIY-YIG_endonuc_sf"/>
</dbReference>
<accession>A0A151IZN0</accession>
<feature type="non-terminal residue" evidence="2">
    <location>
        <position position="1"/>
    </location>
</feature>
<sequence length="224" mass="26602">RVLLLSHPSFHKKNLDKIIKILLSNGYPLNLIFSTINKRLHKKFCEWNSPQNNQIDKEIEKKQMYFTVPFVAGVSERIKNLLKKSKVIKIAYKCINKLNNDISVQKDKLPQMMHTDVFYKVECKDCDASYVGQTRRTLKTRISEHRNHINRNTDQRSVITEHRLEHTHDFDWDSVRILDQEQILNKRLISEMIFIRNQKNGLNIQSDTESLTKAYDFLFDNNKK</sequence>
<organism evidence="2 3">
    <name type="scientific">Trachymyrmex cornetzi</name>
    <dbReference type="NCBI Taxonomy" id="471704"/>
    <lineage>
        <taxon>Eukaryota</taxon>
        <taxon>Metazoa</taxon>
        <taxon>Ecdysozoa</taxon>
        <taxon>Arthropoda</taxon>
        <taxon>Hexapoda</taxon>
        <taxon>Insecta</taxon>
        <taxon>Pterygota</taxon>
        <taxon>Neoptera</taxon>
        <taxon>Endopterygota</taxon>
        <taxon>Hymenoptera</taxon>
        <taxon>Apocrita</taxon>
        <taxon>Aculeata</taxon>
        <taxon>Formicoidea</taxon>
        <taxon>Formicidae</taxon>
        <taxon>Myrmicinae</taxon>
        <taxon>Trachymyrmex</taxon>
    </lineage>
</organism>
<dbReference type="Proteomes" id="UP000078492">
    <property type="component" value="Unassembled WGS sequence"/>
</dbReference>